<proteinExistence type="predicted"/>
<dbReference type="RefSeq" id="WP_379908654.1">
    <property type="nucleotide sequence ID" value="NZ_JBHSWE010000001.1"/>
</dbReference>
<dbReference type="Proteomes" id="UP001596422">
    <property type="component" value="Unassembled WGS sequence"/>
</dbReference>
<comment type="caution">
    <text evidence="1">The sequence shown here is derived from an EMBL/GenBank/DDBJ whole genome shotgun (WGS) entry which is preliminary data.</text>
</comment>
<evidence type="ECO:0000313" key="1">
    <source>
        <dbReference type="EMBL" id="MFC6670144.1"/>
    </source>
</evidence>
<protein>
    <submittedName>
        <fullName evidence="1">Uncharacterized protein</fullName>
    </submittedName>
</protein>
<name>A0ABW1ZYC4_9GAMM</name>
<accession>A0ABW1ZYC4</accession>
<sequence>MRSLLPLYMGLFGGDSSVAKEKFCRLAEAPIATAVEMTYTVKYCMKTQV</sequence>
<gene>
    <name evidence="1" type="ORF">ACFQDL_08640</name>
</gene>
<dbReference type="EMBL" id="JBHSWE010000001">
    <property type="protein sequence ID" value="MFC6670144.1"/>
    <property type="molecule type" value="Genomic_DNA"/>
</dbReference>
<keyword evidence="2" id="KW-1185">Reference proteome</keyword>
<organism evidence="1 2">
    <name type="scientific">Marinobacterium aestuariivivens</name>
    <dbReference type="NCBI Taxonomy" id="1698799"/>
    <lineage>
        <taxon>Bacteria</taxon>
        <taxon>Pseudomonadati</taxon>
        <taxon>Pseudomonadota</taxon>
        <taxon>Gammaproteobacteria</taxon>
        <taxon>Oceanospirillales</taxon>
        <taxon>Oceanospirillaceae</taxon>
        <taxon>Marinobacterium</taxon>
    </lineage>
</organism>
<evidence type="ECO:0000313" key="2">
    <source>
        <dbReference type="Proteomes" id="UP001596422"/>
    </source>
</evidence>
<reference evidence="2" key="1">
    <citation type="journal article" date="2019" name="Int. J. Syst. Evol. Microbiol.">
        <title>The Global Catalogue of Microorganisms (GCM) 10K type strain sequencing project: providing services to taxonomists for standard genome sequencing and annotation.</title>
        <authorList>
            <consortium name="The Broad Institute Genomics Platform"/>
            <consortium name="The Broad Institute Genome Sequencing Center for Infectious Disease"/>
            <person name="Wu L."/>
            <person name="Ma J."/>
        </authorList>
    </citation>
    <scope>NUCLEOTIDE SEQUENCE [LARGE SCALE GENOMIC DNA]</scope>
    <source>
        <strain evidence="2">NBRC 111756</strain>
    </source>
</reference>